<reference evidence="3 4" key="1">
    <citation type="journal article" date="2017" name="Environ. Microbiol.">
        <title>Genomic and physiological analyses of 'Reinekea forsetii' reveal a versatile opportunistic lifestyle during spring algae blooms.</title>
        <authorList>
            <person name="Avci B."/>
            <person name="Hahnke R.L."/>
            <person name="Chafee M."/>
            <person name="Fischer T."/>
            <person name="Gruber-Vodicka H."/>
            <person name="Tegetmeyer H.E."/>
            <person name="Harder J."/>
            <person name="Fuchs B.M."/>
            <person name="Amann R.I."/>
            <person name="Teeling H."/>
        </authorList>
    </citation>
    <scope>NUCLEOTIDE SEQUENCE [LARGE SCALE GENOMIC DNA]</scope>
    <source>
        <strain evidence="3 4">Hel1_31_D35</strain>
    </source>
</reference>
<dbReference type="KEGG" id="rfo:REIFOR_02311"/>
<evidence type="ECO:0000256" key="2">
    <source>
        <dbReference type="RuleBase" id="RU368102"/>
    </source>
</evidence>
<dbReference type="AlphaFoldDB" id="A0A2K8KS53"/>
<dbReference type="OrthoDB" id="8596436at2"/>
<dbReference type="EMBL" id="CP011797">
    <property type="protein sequence ID" value="ATX77442.1"/>
    <property type="molecule type" value="Genomic_DNA"/>
</dbReference>
<sequence length="158" mass="18382">MTHLNRASTLRYAPEYHENLGSVMCLLNQSSFHKGYRLWNLSIDIVPALRRGQLKLYFDSQHQPTGFVIWEWVNSRTIQHLVNVETTPYLEYCPRRDYLLITEFMATADNAKAMIADIKSALFPREHIFCLSRSADGSIRKVHQWQGDQLRADTKALI</sequence>
<dbReference type="InterPro" id="IPR003996">
    <property type="entry name" value="RTX_toxin-activating_protC_bac"/>
</dbReference>
<dbReference type="GO" id="GO:0005737">
    <property type="term" value="C:cytoplasm"/>
    <property type="evidence" value="ECO:0007669"/>
    <property type="project" value="UniProtKB-SubCell"/>
</dbReference>
<keyword evidence="2 3" id="KW-0012">Acyltransferase</keyword>
<dbReference type="Pfam" id="PF02794">
    <property type="entry name" value="HlyC"/>
    <property type="match status" value="1"/>
</dbReference>
<dbReference type="GO" id="GO:0031640">
    <property type="term" value="P:killing of cells of another organism"/>
    <property type="evidence" value="ECO:0007669"/>
    <property type="project" value="UniProtKB-KW"/>
</dbReference>
<evidence type="ECO:0000313" key="4">
    <source>
        <dbReference type="Proteomes" id="UP000229757"/>
    </source>
</evidence>
<dbReference type="Proteomes" id="UP000229757">
    <property type="component" value="Chromosome"/>
</dbReference>
<accession>A0A2K8KS53</accession>
<dbReference type="GO" id="GO:0016746">
    <property type="term" value="F:acyltransferase activity"/>
    <property type="evidence" value="ECO:0007669"/>
    <property type="project" value="UniProtKB-UniRule"/>
</dbReference>
<keyword evidence="4" id="KW-1185">Reference proteome</keyword>
<name>A0A2K8KS53_9GAMM</name>
<keyword evidence="2 3" id="KW-0808">Transferase</keyword>
<comment type="similarity">
    <text evidence="1 2">Belongs to the RTX toxin acyltransferase family.</text>
</comment>
<evidence type="ECO:0000256" key="1">
    <source>
        <dbReference type="ARBA" id="ARBA00005686"/>
    </source>
</evidence>
<comment type="subcellular location">
    <subcellularLocation>
        <location evidence="2">Cytoplasm</location>
    </subcellularLocation>
</comment>
<keyword evidence="2" id="KW-0963">Cytoplasm</keyword>
<organism evidence="3 4">
    <name type="scientific">Reinekea forsetii</name>
    <dbReference type="NCBI Taxonomy" id="1336806"/>
    <lineage>
        <taxon>Bacteria</taxon>
        <taxon>Pseudomonadati</taxon>
        <taxon>Pseudomonadota</taxon>
        <taxon>Gammaproteobacteria</taxon>
        <taxon>Oceanospirillales</taxon>
        <taxon>Saccharospirillaceae</taxon>
        <taxon>Reinekea</taxon>
    </lineage>
</organism>
<dbReference type="GO" id="GO:0009404">
    <property type="term" value="P:toxin metabolic process"/>
    <property type="evidence" value="ECO:0007669"/>
    <property type="project" value="UniProtKB-UniRule"/>
</dbReference>
<keyword evidence="2" id="KW-0204">Cytolysis</keyword>
<protein>
    <recommendedName>
        <fullName evidence="2">RTX toxin-activating lysine-acyltransferase</fullName>
        <ecNumber evidence="2">2.3.1.-</ecNumber>
    </recommendedName>
</protein>
<proteinExistence type="inferred from homology"/>
<comment type="function">
    <text evidence="2">Involved in fatty acylation of protoxin at internal lysine residues, thereby converting it to the active toxin.</text>
</comment>
<evidence type="ECO:0000313" key="3">
    <source>
        <dbReference type="EMBL" id="ATX77442.1"/>
    </source>
</evidence>
<dbReference type="RefSeq" id="WP_158524368.1">
    <property type="nucleotide sequence ID" value="NZ_CP011797.1"/>
</dbReference>
<dbReference type="EC" id="2.3.1.-" evidence="2"/>
<gene>
    <name evidence="3" type="ORF">REIFOR_02311</name>
</gene>